<feature type="region of interest" description="Disordered" evidence="1">
    <location>
        <begin position="78"/>
        <end position="110"/>
    </location>
</feature>
<sequence>MNSPMDWKPRDRISSMGTLSLGMDTRDLVSLRQAQKPNPYITDPTEGSKSQLNLSTEYISLQLQLQLQLFSTYLSRRLLDTSPKTNRPDKKRPSFPTKKNKLTGQDCLVS</sequence>
<gene>
    <name evidence="2" type="ORF">OCU04_004782</name>
</gene>
<reference evidence="2" key="1">
    <citation type="submission" date="2022-11" db="EMBL/GenBank/DDBJ databases">
        <title>Genome Resource of Sclerotinia nivalis Strain SnTB1, a Plant Pathogen Isolated from American Ginseng.</title>
        <authorList>
            <person name="Fan S."/>
        </authorList>
    </citation>
    <scope>NUCLEOTIDE SEQUENCE</scope>
    <source>
        <strain evidence="2">SnTB1</strain>
    </source>
</reference>
<dbReference type="EMBL" id="JAPEIS010000004">
    <property type="protein sequence ID" value="KAJ8067436.1"/>
    <property type="molecule type" value="Genomic_DNA"/>
</dbReference>
<evidence type="ECO:0000256" key="1">
    <source>
        <dbReference type="SAM" id="MobiDB-lite"/>
    </source>
</evidence>
<comment type="caution">
    <text evidence="2">The sequence shown here is derived from an EMBL/GenBank/DDBJ whole genome shotgun (WGS) entry which is preliminary data.</text>
</comment>
<proteinExistence type="predicted"/>
<evidence type="ECO:0000313" key="2">
    <source>
        <dbReference type="EMBL" id="KAJ8067436.1"/>
    </source>
</evidence>
<organism evidence="2 3">
    <name type="scientific">Sclerotinia nivalis</name>
    <dbReference type="NCBI Taxonomy" id="352851"/>
    <lineage>
        <taxon>Eukaryota</taxon>
        <taxon>Fungi</taxon>
        <taxon>Dikarya</taxon>
        <taxon>Ascomycota</taxon>
        <taxon>Pezizomycotina</taxon>
        <taxon>Leotiomycetes</taxon>
        <taxon>Helotiales</taxon>
        <taxon>Sclerotiniaceae</taxon>
        <taxon>Sclerotinia</taxon>
    </lineage>
</organism>
<keyword evidence="3" id="KW-1185">Reference proteome</keyword>
<protein>
    <submittedName>
        <fullName evidence="2">Uncharacterized protein</fullName>
    </submittedName>
</protein>
<accession>A0A9X0AR59</accession>
<name>A0A9X0AR59_9HELO</name>
<dbReference type="Proteomes" id="UP001152300">
    <property type="component" value="Unassembled WGS sequence"/>
</dbReference>
<dbReference type="AlphaFoldDB" id="A0A9X0AR59"/>
<evidence type="ECO:0000313" key="3">
    <source>
        <dbReference type="Proteomes" id="UP001152300"/>
    </source>
</evidence>